<dbReference type="Pfam" id="PF00583">
    <property type="entry name" value="Acetyltransf_1"/>
    <property type="match status" value="1"/>
</dbReference>
<dbReference type="GO" id="GO:0008080">
    <property type="term" value="F:N-acetyltransferase activity"/>
    <property type="evidence" value="ECO:0007669"/>
    <property type="project" value="UniProtKB-ARBA"/>
</dbReference>
<dbReference type="InterPro" id="IPR016181">
    <property type="entry name" value="Acyl_CoA_acyltransferase"/>
</dbReference>
<keyword evidence="4" id="KW-0689">Ribosomal protein</keyword>
<dbReference type="AlphaFoldDB" id="A0A238XDX8"/>
<dbReference type="InterPro" id="IPR051016">
    <property type="entry name" value="Diverse_Substrate_AcTransf"/>
</dbReference>
<dbReference type="InterPro" id="IPR000182">
    <property type="entry name" value="GNAT_dom"/>
</dbReference>
<evidence type="ECO:0000259" key="3">
    <source>
        <dbReference type="PROSITE" id="PS51186"/>
    </source>
</evidence>
<evidence type="ECO:0000256" key="2">
    <source>
        <dbReference type="ARBA" id="ARBA00023315"/>
    </source>
</evidence>
<name>A0A238XDX8_9PSEU</name>
<sequence>MPVRDAWPSDLDEICAMIEEHAEYEGNASLRLDRAAMEGYLFGAHPKAWVVLAHPGGAPESVAGFAFCCWNFSTWEGRPGIWMDDLFVRPRYRRDGFGSQLLTELRSRTDGRVEWEMQDGNSKAAAFYERLGAYPVTGWTRYRWKPR</sequence>
<organism evidence="4 5">
    <name type="scientific">Haloechinothrix alba</name>
    <dbReference type="NCBI Taxonomy" id="664784"/>
    <lineage>
        <taxon>Bacteria</taxon>
        <taxon>Bacillati</taxon>
        <taxon>Actinomycetota</taxon>
        <taxon>Actinomycetes</taxon>
        <taxon>Pseudonocardiales</taxon>
        <taxon>Pseudonocardiaceae</taxon>
        <taxon>Haloechinothrix</taxon>
    </lineage>
</organism>
<accession>A0A238XDX8</accession>
<reference evidence="4 5" key="1">
    <citation type="submission" date="2017-06" db="EMBL/GenBank/DDBJ databases">
        <authorList>
            <person name="Kim H.J."/>
            <person name="Triplett B.A."/>
        </authorList>
    </citation>
    <scope>NUCLEOTIDE SEQUENCE [LARGE SCALE GENOMIC DNA]</scope>
    <source>
        <strain evidence="4 5">DSM 45207</strain>
    </source>
</reference>
<keyword evidence="1" id="KW-0808">Transferase</keyword>
<evidence type="ECO:0000313" key="5">
    <source>
        <dbReference type="Proteomes" id="UP000198348"/>
    </source>
</evidence>
<evidence type="ECO:0000256" key="1">
    <source>
        <dbReference type="ARBA" id="ARBA00022679"/>
    </source>
</evidence>
<feature type="domain" description="N-acetyltransferase" evidence="3">
    <location>
        <begin position="1"/>
        <end position="147"/>
    </location>
</feature>
<dbReference type="RefSeq" id="WP_089301556.1">
    <property type="nucleotide sequence ID" value="NZ_FZNW01000010.1"/>
</dbReference>
<keyword evidence="5" id="KW-1185">Reference proteome</keyword>
<dbReference type="GO" id="GO:0005840">
    <property type="term" value="C:ribosome"/>
    <property type="evidence" value="ECO:0007669"/>
    <property type="project" value="UniProtKB-KW"/>
</dbReference>
<dbReference type="Gene3D" id="3.40.630.30">
    <property type="match status" value="1"/>
</dbReference>
<dbReference type="OrthoDB" id="9805924at2"/>
<dbReference type="PROSITE" id="PS51186">
    <property type="entry name" value="GNAT"/>
    <property type="match status" value="1"/>
</dbReference>
<dbReference type="PANTHER" id="PTHR10545:SF29">
    <property type="entry name" value="GH14572P-RELATED"/>
    <property type="match status" value="1"/>
</dbReference>
<dbReference type="CDD" id="cd04301">
    <property type="entry name" value="NAT_SF"/>
    <property type="match status" value="1"/>
</dbReference>
<protein>
    <submittedName>
        <fullName evidence="4">Ribosomal protein S18 acetylase RimI</fullName>
    </submittedName>
</protein>
<evidence type="ECO:0000313" key="4">
    <source>
        <dbReference type="EMBL" id="SNR57205.1"/>
    </source>
</evidence>
<dbReference type="PANTHER" id="PTHR10545">
    <property type="entry name" value="DIAMINE N-ACETYLTRANSFERASE"/>
    <property type="match status" value="1"/>
</dbReference>
<dbReference type="EMBL" id="FZNW01000010">
    <property type="protein sequence ID" value="SNR57205.1"/>
    <property type="molecule type" value="Genomic_DNA"/>
</dbReference>
<dbReference type="Proteomes" id="UP000198348">
    <property type="component" value="Unassembled WGS sequence"/>
</dbReference>
<dbReference type="SUPFAM" id="SSF55729">
    <property type="entry name" value="Acyl-CoA N-acyltransferases (Nat)"/>
    <property type="match status" value="1"/>
</dbReference>
<keyword evidence="4" id="KW-0687">Ribonucleoprotein</keyword>
<gene>
    <name evidence="4" type="ORF">SAMN06265360_110139</name>
</gene>
<keyword evidence="2" id="KW-0012">Acyltransferase</keyword>
<proteinExistence type="predicted"/>